<keyword evidence="2 4" id="KW-0808">Transferase</keyword>
<dbReference type="InterPro" id="IPR036477">
    <property type="entry name" value="Formyl_transf_N_sf"/>
</dbReference>
<evidence type="ECO:0000256" key="4">
    <source>
        <dbReference type="HAMAP-Rule" id="MF_01930"/>
    </source>
</evidence>
<dbReference type="GO" id="GO:0005737">
    <property type="term" value="C:cytoplasm"/>
    <property type="evidence" value="ECO:0007669"/>
    <property type="project" value="TreeGrafter"/>
</dbReference>
<organism evidence="6 7">
    <name type="scientific">Candidatus Wolfebacteria bacterium CG03_land_8_20_14_0_80_36_15</name>
    <dbReference type="NCBI Taxonomy" id="1975067"/>
    <lineage>
        <taxon>Bacteria</taxon>
        <taxon>Candidatus Wolfeibacteriota</taxon>
    </lineage>
</organism>
<proteinExistence type="inferred from homology"/>
<dbReference type="PANTHER" id="PTHR43369">
    <property type="entry name" value="PHOSPHORIBOSYLGLYCINAMIDE FORMYLTRANSFERASE"/>
    <property type="match status" value="1"/>
</dbReference>
<evidence type="ECO:0000313" key="6">
    <source>
        <dbReference type="EMBL" id="PIU99035.1"/>
    </source>
</evidence>
<reference evidence="7" key="1">
    <citation type="submission" date="2017-09" db="EMBL/GenBank/DDBJ databases">
        <title>Depth-based differentiation of microbial function through sediment-hosted aquifers and enrichment of novel symbionts in the deep terrestrial subsurface.</title>
        <authorList>
            <person name="Probst A.J."/>
            <person name="Ladd B."/>
            <person name="Jarett J.K."/>
            <person name="Geller-Mcgrath D.E."/>
            <person name="Sieber C.M.K."/>
            <person name="Emerson J.B."/>
            <person name="Anantharaman K."/>
            <person name="Thomas B.C."/>
            <person name="Malmstrom R."/>
            <person name="Stieglmeier M."/>
            <person name="Klingl A."/>
            <person name="Woyke T."/>
            <person name="Ryan C.M."/>
            <person name="Banfield J.F."/>
        </authorList>
    </citation>
    <scope>NUCLEOTIDE SEQUENCE [LARGE SCALE GENOMIC DNA]</scope>
</reference>
<feature type="binding site" evidence="4">
    <location>
        <position position="111"/>
    </location>
    <ligand>
        <name>(6R)-10-formyltetrahydrofolate</name>
        <dbReference type="ChEBI" id="CHEBI:195366"/>
    </ligand>
</feature>
<dbReference type="HAMAP" id="MF_01930">
    <property type="entry name" value="PurN"/>
    <property type="match status" value="1"/>
</dbReference>
<evidence type="ECO:0000256" key="3">
    <source>
        <dbReference type="ARBA" id="ARBA00022755"/>
    </source>
</evidence>
<dbReference type="GO" id="GO:0006189">
    <property type="term" value="P:'de novo' IMP biosynthetic process"/>
    <property type="evidence" value="ECO:0007669"/>
    <property type="project" value="UniProtKB-UniRule"/>
</dbReference>
<dbReference type="UniPathway" id="UPA00074">
    <property type="reaction ID" value="UER00126"/>
</dbReference>
<protein>
    <recommendedName>
        <fullName evidence="4">Phosphoribosylglycinamide formyltransferase</fullName>
        <ecNumber evidence="4">2.1.2.2</ecNumber>
    </recommendedName>
    <alternativeName>
        <fullName evidence="4">5'-phosphoribosylglycinamide transformylase</fullName>
    </alternativeName>
    <alternativeName>
        <fullName evidence="4">GAR transformylase</fullName>
        <shortName evidence="4">GART</shortName>
    </alternativeName>
</protein>
<dbReference type="CDD" id="cd08645">
    <property type="entry name" value="FMT_core_GART"/>
    <property type="match status" value="1"/>
</dbReference>
<dbReference type="InterPro" id="IPR002376">
    <property type="entry name" value="Formyl_transf_N"/>
</dbReference>
<dbReference type="AlphaFoldDB" id="A0A2M7B7F8"/>
<evidence type="ECO:0000313" key="7">
    <source>
        <dbReference type="Proteomes" id="UP000230131"/>
    </source>
</evidence>
<dbReference type="EMBL" id="PEVH01000060">
    <property type="protein sequence ID" value="PIU99035.1"/>
    <property type="molecule type" value="Genomic_DNA"/>
</dbReference>
<dbReference type="PANTHER" id="PTHR43369:SF2">
    <property type="entry name" value="PHOSPHORIBOSYLGLYCINAMIDE FORMYLTRANSFERASE"/>
    <property type="match status" value="1"/>
</dbReference>
<comment type="pathway">
    <text evidence="1 4">Purine metabolism; IMP biosynthesis via de novo pathway; N(2)-formyl-N(1)-(5-phospho-D-ribosyl)glycinamide from N(1)-(5-phospho-D-ribosyl)glycinamide (10-formyl THF route): step 1/1.</text>
</comment>
<dbReference type="Proteomes" id="UP000230131">
    <property type="component" value="Unassembled WGS sequence"/>
</dbReference>
<keyword evidence="3 4" id="KW-0658">Purine biosynthesis</keyword>
<dbReference type="NCBIfam" id="TIGR00639">
    <property type="entry name" value="PurN"/>
    <property type="match status" value="1"/>
</dbReference>
<dbReference type="SUPFAM" id="SSF53328">
    <property type="entry name" value="Formyltransferase"/>
    <property type="match status" value="1"/>
</dbReference>
<gene>
    <name evidence="4" type="primary">purN</name>
    <name evidence="6" type="ORF">COS59_01970</name>
</gene>
<dbReference type="EC" id="2.1.2.2" evidence="4"/>
<feature type="active site" description="Proton donor" evidence="4">
    <location>
        <position position="113"/>
    </location>
</feature>
<comment type="function">
    <text evidence="4">Catalyzes the transfer of a formyl group from 10-formyltetrahydrofolate to 5-phospho-ribosyl-glycinamide (GAR), producing 5-phospho-ribosyl-N-formylglycinamide (FGAR) and tetrahydrofolate.</text>
</comment>
<accession>A0A2M7B7F8</accession>
<feature type="domain" description="Formyl transferase N-terminal" evidence="5">
    <location>
        <begin position="7"/>
        <end position="188"/>
    </location>
</feature>
<evidence type="ECO:0000256" key="2">
    <source>
        <dbReference type="ARBA" id="ARBA00022679"/>
    </source>
</evidence>
<dbReference type="InterPro" id="IPR004607">
    <property type="entry name" value="GART"/>
</dbReference>
<evidence type="ECO:0000259" key="5">
    <source>
        <dbReference type="Pfam" id="PF00551"/>
    </source>
</evidence>
<comment type="caution">
    <text evidence="6">The sequence shown here is derived from an EMBL/GenBank/DDBJ whole genome shotgun (WGS) entry which is preliminary data.</text>
</comment>
<evidence type="ECO:0000256" key="1">
    <source>
        <dbReference type="ARBA" id="ARBA00005054"/>
    </source>
</evidence>
<name>A0A2M7B7F8_9BACT</name>
<comment type="caution">
    <text evidence="4">Lacks conserved residue(s) required for the propagation of feature annotation.</text>
</comment>
<sequence>MRKMLEIGVLGSTRGSDLPAIVKGIEKGELKNLARIAVVISDKKDSGILEKARHYKLQNCYLDPKGMKRTSYDKKIAEMLDEYNVRLVILIGYMRLFSEWFVRRYKNRIMNIHPSLLPSFPGIDRNVHKAVLDYGCKVSGCTLFFVDEGKDTGPIIMQKAVPVYENDDVDTLKTRVQKAEQEIYPQAIRLFALGKLKIKRRKILS</sequence>
<dbReference type="Gene3D" id="3.40.50.170">
    <property type="entry name" value="Formyl transferase, N-terminal domain"/>
    <property type="match status" value="1"/>
</dbReference>
<comment type="similarity">
    <text evidence="4">Belongs to the GART family.</text>
</comment>
<dbReference type="Pfam" id="PF00551">
    <property type="entry name" value="Formyl_trans_N"/>
    <property type="match status" value="1"/>
</dbReference>
<dbReference type="GO" id="GO:0004644">
    <property type="term" value="F:phosphoribosylglycinamide formyltransferase activity"/>
    <property type="evidence" value="ECO:0007669"/>
    <property type="project" value="UniProtKB-UniRule"/>
</dbReference>
<feature type="binding site" evidence="4">
    <location>
        <position position="69"/>
    </location>
    <ligand>
        <name>(6R)-10-formyltetrahydrofolate</name>
        <dbReference type="ChEBI" id="CHEBI:195366"/>
    </ligand>
</feature>
<comment type="catalytic activity">
    <reaction evidence="4">
        <text>N(1)-(5-phospho-beta-D-ribosyl)glycinamide + (6R)-10-formyltetrahydrofolate = N(2)-formyl-N(1)-(5-phospho-beta-D-ribosyl)glycinamide + (6S)-5,6,7,8-tetrahydrofolate + H(+)</text>
        <dbReference type="Rhea" id="RHEA:15053"/>
        <dbReference type="ChEBI" id="CHEBI:15378"/>
        <dbReference type="ChEBI" id="CHEBI:57453"/>
        <dbReference type="ChEBI" id="CHEBI:143788"/>
        <dbReference type="ChEBI" id="CHEBI:147286"/>
        <dbReference type="ChEBI" id="CHEBI:195366"/>
        <dbReference type="EC" id="2.1.2.2"/>
    </reaction>
</comment>
<feature type="site" description="Raises pKa of active site His" evidence="4">
    <location>
        <position position="151"/>
    </location>
</feature>